<dbReference type="SUPFAM" id="SSF144122">
    <property type="entry name" value="Tim10-like"/>
    <property type="match status" value="1"/>
</dbReference>
<keyword evidence="11 14" id="KW-1015">Disulfide bond</keyword>
<evidence type="ECO:0000313" key="16">
    <source>
        <dbReference type="EMBL" id="KAF9408871.1"/>
    </source>
</evidence>
<keyword evidence="3 14" id="KW-0813">Transport</keyword>
<dbReference type="PANTHER" id="PTHR11038">
    <property type="entry name" value="MITOCHONDRIAL IMPORT INNER MEMBRANE TRANSLOCASE SUBUNIT TIM10"/>
    <property type="match status" value="1"/>
</dbReference>
<keyword evidence="8 14" id="KW-0811">Translocation</keyword>
<protein>
    <recommendedName>
        <fullName evidence="14">Mitochondrial import inner membrane translocase subunit</fullName>
    </recommendedName>
</protein>
<dbReference type="FunFam" id="1.10.287.810:FF:000002">
    <property type="entry name" value="Mitochondrial import inner membrane translocase subunit tim10"/>
    <property type="match status" value="1"/>
</dbReference>
<keyword evidence="12 14" id="KW-0143">Chaperone</keyword>
<dbReference type="Proteomes" id="UP000648187">
    <property type="component" value="Unassembled WGS sequence"/>
</dbReference>
<dbReference type="EMBL" id="JACKWZ010000356">
    <property type="protein sequence ID" value="KAF9408871.1"/>
    <property type="molecule type" value="Genomic_DNA"/>
</dbReference>
<evidence type="ECO:0000256" key="13">
    <source>
        <dbReference type="ARBA" id="ARBA00025311"/>
    </source>
</evidence>
<dbReference type="InterPro" id="IPR031833">
    <property type="entry name" value="DUF4748"/>
</dbReference>
<evidence type="ECO:0000256" key="12">
    <source>
        <dbReference type="ARBA" id="ARBA00023186"/>
    </source>
</evidence>
<dbReference type="AlphaFoldDB" id="A0A835L4G7"/>
<dbReference type="InterPro" id="IPR004217">
    <property type="entry name" value="Tim10-like"/>
</dbReference>
<evidence type="ECO:0000256" key="11">
    <source>
        <dbReference type="ARBA" id="ARBA00023157"/>
    </source>
</evidence>
<comment type="similarity">
    <text evidence="2 14">Belongs to the small Tim family.</text>
</comment>
<dbReference type="PANTHER" id="PTHR11038:SF16">
    <property type="entry name" value="MITOCHONDRIAL IMPORT INNER MEMBRANE TRANSLOCASE SUBUNIT TIM10"/>
    <property type="match status" value="1"/>
</dbReference>
<comment type="function">
    <text evidence="13">Mitochondrial intermembrane chaperone that participates in the import and insertion of multi-pass transmembrane proteins into the mitochondrial inner membrane. May also be required for the transfer of beta-barrel precursors from the TOM complex to the sorting and assembly machinery (SAM complex) of the outer membrane. Acts as a chaperone-like protein that protects the hydrophobic precursors from aggregation and guide them through the mitochondrial intermembrane space.</text>
</comment>
<gene>
    <name evidence="16" type="ORF">HW555_011586</name>
</gene>
<evidence type="ECO:0000256" key="4">
    <source>
        <dbReference type="ARBA" id="ARBA00022723"/>
    </source>
</evidence>
<keyword evidence="10" id="KW-0472">Membrane</keyword>
<dbReference type="Pfam" id="PF02953">
    <property type="entry name" value="zf-Tim10_DDP"/>
    <property type="match status" value="1"/>
</dbReference>
<keyword evidence="4" id="KW-0479">Metal-binding</keyword>
<accession>A0A835L4G7</accession>
<dbReference type="Gene3D" id="1.10.287.810">
    <property type="entry name" value="Mitochondrial import inner membrane translocase subunit tim13 like domains"/>
    <property type="match status" value="1"/>
</dbReference>
<dbReference type="Pfam" id="PF15932">
    <property type="entry name" value="DUF4748"/>
    <property type="match status" value="1"/>
</dbReference>
<comment type="subunit">
    <text evidence="14">Heterohexamer.</text>
</comment>
<evidence type="ECO:0000256" key="5">
    <source>
        <dbReference type="ARBA" id="ARBA00022792"/>
    </source>
</evidence>
<evidence type="ECO:0000256" key="14">
    <source>
        <dbReference type="RuleBase" id="RU367043"/>
    </source>
</evidence>
<proteinExistence type="inferred from homology"/>
<sequence length="144" mass="16638">MAVTVTSLSLFVVAKNSINARRLENMRARERMRKSNEGEYPDLYRRLEESEMASPMLDPAKLQLVQELEIEMMSDMYNRLVTACHRKCIPVKYQETELCKGESVCLDRCVAKYLDVHERIGKKLSNMSQGEGEDLTKVNMDTKK</sequence>
<comment type="subcellular location">
    <subcellularLocation>
        <location evidence="1 14">Mitochondrion inner membrane</location>
        <topology evidence="1 14">Peripheral membrane protein</topology>
        <orientation evidence="1 14">Intermembrane side</orientation>
    </subcellularLocation>
</comment>
<keyword evidence="6" id="KW-0862">Zinc</keyword>
<reference evidence="16" key="1">
    <citation type="submission" date="2020-08" db="EMBL/GenBank/DDBJ databases">
        <title>Spodoptera exigua strain:BAW_Kor-Di-RS1 Genome sequencing and assembly.</title>
        <authorList>
            <person name="Kim J."/>
            <person name="Nam H.Y."/>
            <person name="Kwon M."/>
            <person name="Choi J.H."/>
            <person name="Cho S.R."/>
            <person name="Kim G.-H."/>
        </authorList>
    </citation>
    <scope>NUCLEOTIDE SEQUENCE</scope>
    <source>
        <strain evidence="16">BAW_Kor-Di-RS1</strain>
        <tissue evidence="16">Whole-body</tissue>
    </source>
</reference>
<evidence type="ECO:0000256" key="3">
    <source>
        <dbReference type="ARBA" id="ARBA00022448"/>
    </source>
</evidence>
<keyword evidence="17" id="KW-1185">Reference proteome</keyword>
<keyword evidence="7 14" id="KW-0653">Protein transport</keyword>
<name>A0A835L4G7_SPOEX</name>
<keyword evidence="5 14" id="KW-0999">Mitochondrion inner membrane</keyword>
<evidence type="ECO:0000256" key="6">
    <source>
        <dbReference type="ARBA" id="ARBA00022833"/>
    </source>
</evidence>
<dbReference type="GO" id="GO:0045039">
    <property type="term" value="P:protein insertion into mitochondrial inner membrane"/>
    <property type="evidence" value="ECO:0007669"/>
    <property type="project" value="TreeGrafter"/>
</dbReference>
<evidence type="ECO:0000256" key="2">
    <source>
        <dbReference type="ARBA" id="ARBA00006720"/>
    </source>
</evidence>
<feature type="domain" description="Tim10-like" evidence="15">
    <location>
        <begin position="63"/>
        <end position="125"/>
    </location>
</feature>
<dbReference type="GO" id="GO:0046872">
    <property type="term" value="F:metal ion binding"/>
    <property type="evidence" value="ECO:0007669"/>
    <property type="project" value="UniProtKB-KW"/>
</dbReference>
<comment type="domain">
    <text evidence="14">The twin CX3C motif contains 4 conserved Cys residues that form 2 disulfide bonds in the mitochondrial intermembrane space.</text>
</comment>
<organism evidence="16 17">
    <name type="scientific">Spodoptera exigua</name>
    <name type="common">Beet armyworm</name>
    <name type="synonym">Noctua fulgens</name>
    <dbReference type="NCBI Taxonomy" id="7107"/>
    <lineage>
        <taxon>Eukaryota</taxon>
        <taxon>Metazoa</taxon>
        <taxon>Ecdysozoa</taxon>
        <taxon>Arthropoda</taxon>
        <taxon>Hexapoda</taxon>
        <taxon>Insecta</taxon>
        <taxon>Pterygota</taxon>
        <taxon>Neoptera</taxon>
        <taxon>Endopterygota</taxon>
        <taxon>Lepidoptera</taxon>
        <taxon>Glossata</taxon>
        <taxon>Ditrysia</taxon>
        <taxon>Noctuoidea</taxon>
        <taxon>Noctuidae</taxon>
        <taxon>Amphipyrinae</taxon>
        <taxon>Spodoptera</taxon>
    </lineage>
</organism>
<evidence type="ECO:0000256" key="9">
    <source>
        <dbReference type="ARBA" id="ARBA00023128"/>
    </source>
</evidence>
<evidence type="ECO:0000256" key="7">
    <source>
        <dbReference type="ARBA" id="ARBA00022927"/>
    </source>
</evidence>
<evidence type="ECO:0000256" key="10">
    <source>
        <dbReference type="ARBA" id="ARBA00023136"/>
    </source>
</evidence>
<evidence type="ECO:0000259" key="15">
    <source>
        <dbReference type="Pfam" id="PF02953"/>
    </source>
</evidence>
<dbReference type="GO" id="GO:0015031">
    <property type="term" value="P:protein transport"/>
    <property type="evidence" value="ECO:0007669"/>
    <property type="project" value="UniProtKB-KW"/>
</dbReference>
<dbReference type="InterPro" id="IPR035427">
    <property type="entry name" value="Tim10-like_dom_sf"/>
</dbReference>
<evidence type="ECO:0000313" key="17">
    <source>
        <dbReference type="Proteomes" id="UP000648187"/>
    </source>
</evidence>
<evidence type="ECO:0000256" key="8">
    <source>
        <dbReference type="ARBA" id="ARBA00023010"/>
    </source>
</evidence>
<comment type="caution">
    <text evidence="16">The sequence shown here is derived from an EMBL/GenBank/DDBJ whole genome shotgun (WGS) entry which is preliminary data.</text>
</comment>
<comment type="function">
    <text evidence="14">Mitochondrial intermembrane chaperone that participates in the import and insertion of some multi-pass transmembrane proteins into the mitochondrial inner membrane. Also required for the transfer of beta-barrel precursors from the TOM complex to the sorting and assembly machinery (SAM complex) of the outer membrane. Acts as a chaperone-like protein that protects the hydrophobic precursors from aggregation and guide them through the mitochondrial intermembrane space.</text>
</comment>
<dbReference type="GO" id="GO:0005743">
    <property type="term" value="C:mitochondrial inner membrane"/>
    <property type="evidence" value="ECO:0007669"/>
    <property type="project" value="UniProtKB-SubCell"/>
</dbReference>
<keyword evidence="9 14" id="KW-0496">Mitochondrion</keyword>
<evidence type="ECO:0000256" key="1">
    <source>
        <dbReference type="ARBA" id="ARBA00004137"/>
    </source>
</evidence>